<gene>
    <name evidence="2" type="ORF">PANT111_190221</name>
</gene>
<reference evidence="2 3" key="1">
    <citation type="submission" date="2019-10" db="EMBL/GenBank/DDBJ databases">
        <authorList>
            <person name="Karimi E."/>
        </authorList>
    </citation>
    <scope>NUCLEOTIDE SEQUENCE [LARGE SCALE GENOMIC DNA]</scope>
    <source>
        <strain evidence="2">Pantoea sp. 111</strain>
    </source>
</reference>
<proteinExistence type="predicted"/>
<dbReference type="AlphaFoldDB" id="A0AAX3J696"/>
<protein>
    <recommendedName>
        <fullName evidence="4">Transposase</fullName>
    </recommendedName>
</protein>
<accession>A0AAX3J696</accession>
<feature type="region of interest" description="Disordered" evidence="1">
    <location>
        <begin position="35"/>
        <end position="71"/>
    </location>
</feature>
<dbReference type="Proteomes" id="UP000433737">
    <property type="component" value="Unassembled WGS sequence"/>
</dbReference>
<comment type="caution">
    <text evidence="2">The sequence shown here is derived from an EMBL/GenBank/DDBJ whole genome shotgun (WGS) entry which is preliminary data.</text>
</comment>
<evidence type="ECO:0000313" key="3">
    <source>
        <dbReference type="Proteomes" id="UP000433737"/>
    </source>
</evidence>
<evidence type="ECO:0000313" key="2">
    <source>
        <dbReference type="EMBL" id="VXB93725.1"/>
    </source>
</evidence>
<organism evidence="2 3">
    <name type="scientific">Pantoea brenneri</name>
    <dbReference type="NCBI Taxonomy" id="472694"/>
    <lineage>
        <taxon>Bacteria</taxon>
        <taxon>Pseudomonadati</taxon>
        <taxon>Pseudomonadota</taxon>
        <taxon>Gammaproteobacteria</taxon>
        <taxon>Enterobacterales</taxon>
        <taxon>Erwiniaceae</taxon>
        <taxon>Pantoea</taxon>
    </lineage>
</organism>
<evidence type="ECO:0008006" key="4">
    <source>
        <dbReference type="Google" id="ProtNLM"/>
    </source>
</evidence>
<sequence>MGIWSPIHVKSSTHANSNKAAKAAFFVTSGVDSGEIENAQGTRSDRTEQAQGVYAPQRRKTRQPWQAQRGQ</sequence>
<dbReference type="EMBL" id="CABWMH010000011">
    <property type="protein sequence ID" value="VXB93725.1"/>
    <property type="molecule type" value="Genomic_DNA"/>
</dbReference>
<evidence type="ECO:0000256" key="1">
    <source>
        <dbReference type="SAM" id="MobiDB-lite"/>
    </source>
</evidence>
<name>A0AAX3J696_9GAMM</name>